<evidence type="ECO:0000256" key="1">
    <source>
        <dbReference type="ARBA" id="ARBA00023015"/>
    </source>
</evidence>
<keyword evidence="2" id="KW-0238">DNA-binding</keyword>
<dbReference type="RefSeq" id="WP_344072719.1">
    <property type="nucleotide sequence ID" value="NZ_BAAAPL010000002.1"/>
</dbReference>
<keyword evidence="3" id="KW-0804">Transcription</keyword>
<keyword evidence="1" id="KW-0805">Transcription regulation</keyword>
<sequence>MQQLLTALASSLTLAGPIAGAQVVVAAPPTEAVRALGSAGFRDDPAFADRLRDCRTRGAVLVTFDDPHASGQRVVRGRRDRMLTDRRWAPLHPYLREISWSDYVATPIAPAVAHAGVINCYLAPGAALTERLLAYLRSVADVAARALELGTAVSPARDADLDLRLGRLSPREREVLALLGAALTNQQIADRLDITERTARTHVSNVLTKLDLASRTQAALLVQTARSQESASENYFS</sequence>
<evidence type="ECO:0000313" key="6">
    <source>
        <dbReference type="EMBL" id="GAA1704462.1"/>
    </source>
</evidence>
<feature type="domain" description="HTH luxR-type" evidence="5">
    <location>
        <begin position="161"/>
        <end position="226"/>
    </location>
</feature>
<dbReference type="InterPro" id="IPR036388">
    <property type="entry name" value="WH-like_DNA-bd_sf"/>
</dbReference>
<dbReference type="SUPFAM" id="SSF55781">
    <property type="entry name" value="GAF domain-like"/>
    <property type="match status" value="1"/>
</dbReference>
<dbReference type="PANTHER" id="PTHR44688:SF16">
    <property type="entry name" value="DNA-BINDING TRANSCRIPTIONAL ACTIVATOR DEVR_DOSR"/>
    <property type="match status" value="1"/>
</dbReference>
<dbReference type="InterPro" id="IPR000792">
    <property type="entry name" value="Tscrpt_reg_LuxR_C"/>
</dbReference>
<feature type="signal peptide" evidence="4">
    <location>
        <begin position="1"/>
        <end position="21"/>
    </location>
</feature>
<dbReference type="PROSITE" id="PS50043">
    <property type="entry name" value="HTH_LUXR_2"/>
    <property type="match status" value="1"/>
</dbReference>
<proteinExistence type="predicted"/>
<dbReference type="PANTHER" id="PTHR44688">
    <property type="entry name" value="DNA-BINDING TRANSCRIPTIONAL ACTIVATOR DEVR_DOSR"/>
    <property type="match status" value="1"/>
</dbReference>
<comment type="caution">
    <text evidence="6">The sequence shown here is derived from an EMBL/GenBank/DDBJ whole genome shotgun (WGS) entry which is preliminary data.</text>
</comment>
<organism evidence="6 7">
    <name type="scientific">Microbacterium sediminicola</name>
    <dbReference type="NCBI Taxonomy" id="415210"/>
    <lineage>
        <taxon>Bacteria</taxon>
        <taxon>Bacillati</taxon>
        <taxon>Actinomycetota</taxon>
        <taxon>Actinomycetes</taxon>
        <taxon>Micrococcales</taxon>
        <taxon>Microbacteriaceae</taxon>
        <taxon>Microbacterium</taxon>
    </lineage>
</organism>
<evidence type="ECO:0000256" key="2">
    <source>
        <dbReference type="ARBA" id="ARBA00023125"/>
    </source>
</evidence>
<name>A0ABN2IG53_9MICO</name>
<dbReference type="Proteomes" id="UP001501690">
    <property type="component" value="Unassembled WGS sequence"/>
</dbReference>
<gene>
    <name evidence="6" type="ORF">GCM10009808_22970</name>
</gene>
<feature type="chain" id="PRO_5047002102" description="HTH luxR-type domain-containing protein" evidence="4">
    <location>
        <begin position="22"/>
        <end position="237"/>
    </location>
</feature>
<accession>A0ABN2IG53</accession>
<keyword evidence="7" id="KW-1185">Reference proteome</keyword>
<keyword evidence="4" id="KW-0732">Signal</keyword>
<reference evidence="6 7" key="1">
    <citation type="journal article" date="2019" name="Int. J. Syst. Evol. Microbiol.">
        <title>The Global Catalogue of Microorganisms (GCM) 10K type strain sequencing project: providing services to taxonomists for standard genome sequencing and annotation.</title>
        <authorList>
            <consortium name="The Broad Institute Genomics Platform"/>
            <consortium name="The Broad Institute Genome Sequencing Center for Infectious Disease"/>
            <person name="Wu L."/>
            <person name="Ma J."/>
        </authorList>
    </citation>
    <scope>NUCLEOTIDE SEQUENCE [LARGE SCALE GENOMIC DNA]</scope>
    <source>
        <strain evidence="6 7">JCM 15577</strain>
    </source>
</reference>
<dbReference type="SMART" id="SM00421">
    <property type="entry name" value="HTH_LUXR"/>
    <property type="match status" value="1"/>
</dbReference>
<dbReference type="InterPro" id="IPR016032">
    <property type="entry name" value="Sig_transdc_resp-reg_C-effctor"/>
</dbReference>
<dbReference type="Pfam" id="PF00196">
    <property type="entry name" value="GerE"/>
    <property type="match status" value="1"/>
</dbReference>
<evidence type="ECO:0000256" key="3">
    <source>
        <dbReference type="ARBA" id="ARBA00023163"/>
    </source>
</evidence>
<dbReference type="Gene3D" id="1.10.10.10">
    <property type="entry name" value="Winged helix-like DNA-binding domain superfamily/Winged helix DNA-binding domain"/>
    <property type="match status" value="1"/>
</dbReference>
<evidence type="ECO:0000256" key="4">
    <source>
        <dbReference type="SAM" id="SignalP"/>
    </source>
</evidence>
<dbReference type="PRINTS" id="PR00038">
    <property type="entry name" value="HTHLUXR"/>
</dbReference>
<dbReference type="EMBL" id="BAAAPL010000002">
    <property type="protein sequence ID" value="GAA1704462.1"/>
    <property type="molecule type" value="Genomic_DNA"/>
</dbReference>
<dbReference type="SUPFAM" id="SSF46894">
    <property type="entry name" value="C-terminal effector domain of the bipartite response regulators"/>
    <property type="match status" value="1"/>
</dbReference>
<protein>
    <recommendedName>
        <fullName evidence="5">HTH luxR-type domain-containing protein</fullName>
    </recommendedName>
</protein>
<evidence type="ECO:0000313" key="7">
    <source>
        <dbReference type="Proteomes" id="UP001501690"/>
    </source>
</evidence>
<dbReference type="CDD" id="cd06170">
    <property type="entry name" value="LuxR_C_like"/>
    <property type="match status" value="1"/>
</dbReference>
<evidence type="ECO:0000259" key="5">
    <source>
        <dbReference type="PROSITE" id="PS50043"/>
    </source>
</evidence>